<keyword evidence="2" id="KW-0812">Transmembrane</keyword>
<gene>
    <name evidence="3" type="ORF">C3K47_04125</name>
</gene>
<keyword evidence="2" id="KW-1133">Transmembrane helix</keyword>
<comment type="caution">
    <text evidence="3">The sequence shown here is derived from an EMBL/GenBank/DDBJ whole genome shotgun (WGS) entry which is preliminary data.</text>
</comment>
<feature type="coiled-coil region" evidence="1">
    <location>
        <begin position="136"/>
        <end position="170"/>
    </location>
</feature>
<dbReference type="AlphaFoldDB" id="A0A2S5A7L0"/>
<keyword evidence="1" id="KW-0175">Coiled coil</keyword>
<dbReference type="OrthoDB" id="5500487at2"/>
<organism evidence="3 4">
    <name type="scientific">Solitalea longa</name>
    <dbReference type="NCBI Taxonomy" id="2079460"/>
    <lineage>
        <taxon>Bacteria</taxon>
        <taxon>Pseudomonadati</taxon>
        <taxon>Bacteroidota</taxon>
        <taxon>Sphingobacteriia</taxon>
        <taxon>Sphingobacteriales</taxon>
        <taxon>Sphingobacteriaceae</taxon>
        <taxon>Solitalea</taxon>
    </lineage>
</organism>
<evidence type="ECO:0000313" key="4">
    <source>
        <dbReference type="Proteomes" id="UP000236893"/>
    </source>
</evidence>
<evidence type="ECO:0000256" key="2">
    <source>
        <dbReference type="SAM" id="Phobius"/>
    </source>
</evidence>
<feature type="transmembrane region" description="Helical" evidence="2">
    <location>
        <begin position="315"/>
        <end position="343"/>
    </location>
</feature>
<feature type="coiled-coil region" evidence="1">
    <location>
        <begin position="206"/>
        <end position="233"/>
    </location>
</feature>
<dbReference type="Proteomes" id="UP000236893">
    <property type="component" value="Unassembled WGS sequence"/>
</dbReference>
<keyword evidence="2" id="KW-0472">Membrane</keyword>
<dbReference type="EMBL" id="PQVF01000002">
    <property type="protein sequence ID" value="POY38590.1"/>
    <property type="molecule type" value="Genomic_DNA"/>
</dbReference>
<proteinExistence type="predicted"/>
<evidence type="ECO:0000313" key="3">
    <source>
        <dbReference type="EMBL" id="POY38590.1"/>
    </source>
</evidence>
<dbReference type="RefSeq" id="WP_103787847.1">
    <property type="nucleotide sequence ID" value="NZ_PQVF01000002.1"/>
</dbReference>
<evidence type="ECO:0000256" key="1">
    <source>
        <dbReference type="SAM" id="Coils"/>
    </source>
</evidence>
<reference evidence="3 4" key="1">
    <citation type="submission" date="2018-01" db="EMBL/GenBank/DDBJ databases">
        <authorList>
            <person name="Gaut B.S."/>
            <person name="Morton B.R."/>
            <person name="Clegg M.T."/>
            <person name="Duvall M.R."/>
        </authorList>
    </citation>
    <scope>NUCLEOTIDE SEQUENCE [LARGE SCALE GENOMIC DNA]</scope>
    <source>
        <strain evidence="3 4">HR-AV</strain>
    </source>
</reference>
<keyword evidence="4" id="KW-1185">Reference proteome</keyword>
<accession>A0A2S5A7L0</accession>
<sequence length="456" mass="52612">MQKQYIDLIKGLITEFKTINLEELFALSYPDRTDIGSIQIDRLSISEYINISKRFFEQLEVEINSDNGLILPLYFTSPEFGQSDVPSLIRNYLAHTKSRSFSSAETQLVALAQYQLQNGFYDKSKYKSHSVNALEIKKSTNELLLQKENIKHLREQYDALIGDLNQQKKSITDFQTQKQGELQQIVNNLETTNINTQQIQSLLTTASQSQTKINSLLEQIERDKQKSESTSDEIDKVLTKNKTEFADVLKKLNETETNYLDLYSEFEGKLNVIESKFDYFKERNEYLDNLIGREVGASLFETFKQRKIELTNPLIFWRAAVGVMGALTFVVILAIFTNIFGWLGKPDNVFHWENILVNALKSSPLFFLLYYTISQYNKERNFQEEYAFKSAVALTIKAYSDVLHDDKNKDELILKAVYGIYRSPIYAKIRATKEVNSALDMIHDLVGKGTELLTKK</sequence>
<feature type="transmembrane region" description="Helical" evidence="2">
    <location>
        <begin position="355"/>
        <end position="373"/>
    </location>
</feature>
<name>A0A2S5A7L0_9SPHI</name>
<protein>
    <submittedName>
        <fullName evidence="3">Uncharacterized protein</fullName>
    </submittedName>
</protein>